<dbReference type="InterPro" id="IPR003594">
    <property type="entry name" value="HATPase_dom"/>
</dbReference>
<dbReference type="GO" id="GO:0005524">
    <property type="term" value="F:ATP binding"/>
    <property type="evidence" value="ECO:0007669"/>
    <property type="project" value="UniProtKB-KW"/>
</dbReference>
<feature type="domain" description="Response regulatory" evidence="23">
    <location>
        <begin position="1926"/>
        <end position="2053"/>
    </location>
</feature>
<dbReference type="GO" id="GO:0009927">
    <property type="term" value="F:histidine phosphotransfer kinase activity"/>
    <property type="evidence" value="ECO:0007669"/>
    <property type="project" value="TreeGrafter"/>
</dbReference>
<evidence type="ECO:0000256" key="3">
    <source>
        <dbReference type="ARBA" id="ARBA00005988"/>
    </source>
</evidence>
<evidence type="ECO:0000256" key="7">
    <source>
        <dbReference type="ARBA" id="ARBA00022670"/>
    </source>
</evidence>
<keyword evidence="20" id="KW-0175">Coiled coil</keyword>
<dbReference type="InterPro" id="IPR000834">
    <property type="entry name" value="Peptidase_M14"/>
</dbReference>
<comment type="similarity">
    <text evidence="3 19">Belongs to the peptidase M14 family.</text>
</comment>
<dbReference type="GO" id="GO:0000155">
    <property type="term" value="F:phosphorelay sensor kinase activity"/>
    <property type="evidence" value="ECO:0007669"/>
    <property type="project" value="InterPro"/>
</dbReference>
<keyword evidence="11" id="KW-0547">Nucleotide-binding</keyword>
<evidence type="ECO:0000256" key="15">
    <source>
        <dbReference type="ARBA" id="ARBA00022840"/>
    </source>
</evidence>
<keyword evidence="10 21" id="KW-0732">Signal</keyword>
<dbReference type="SMART" id="SM00387">
    <property type="entry name" value="HATPase_c"/>
    <property type="match status" value="2"/>
</dbReference>
<dbReference type="eggNOG" id="KOG2650">
    <property type="taxonomic scope" value="Eukaryota"/>
</dbReference>
<dbReference type="OrthoDB" id="3626597at2759"/>
<dbReference type="CDD" id="cd03860">
    <property type="entry name" value="M14_CP_A-B_like"/>
    <property type="match status" value="1"/>
</dbReference>
<dbReference type="FunFam" id="3.30.565.10:FF:000037">
    <property type="entry name" value="Hybrid sensor histidine kinase/response regulator"/>
    <property type="match status" value="1"/>
</dbReference>
<dbReference type="PROSITE" id="PS50109">
    <property type="entry name" value="HIS_KIN"/>
    <property type="match status" value="2"/>
</dbReference>
<evidence type="ECO:0000256" key="6">
    <source>
        <dbReference type="ARBA" id="ARBA00022645"/>
    </source>
</evidence>
<dbReference type="GO" id="GO:0005886">
    <property type="term" value="C:plasma membrane"/>
    <property type="evidence" value="ECO:0007669"/>
    <property type="project" value="TreeGrafter"/>
</dbReference>
<dbReference type="RefSeq" id="XP_007387982.1">
    <property type="nucleotide sequence ID" value="XM_007387920.1"/>
</dbReference>
<dbReference type="GO" id="GO:0004181">
    <property type="term" value="F:metallocarboxypeptidase activity"/>
    <property type="evidence" value="ECO:0007669"/>
    <property type="project" value="InterPro"/>
</dbReference>
<dbReference type="Pfam" id="PF00246">
    <property type="entry name" value="Peptidase_M14"/>
    <property type="match status" value="1"/>
</dbReference>
<dbReference type="SUPFAM" id="SSF52172">
    <property type="entry name" value="CheY-like"/>
    <property type="match status" value="2"/>
</dbReference>
<feature type="domain" description="PAC" evidence="24">
    <location>
        <begin position="1502"/>
        <end position="1555"/>
    </location>
</feature>
<reference evidence="27" key="1">
    <citation type="journal article" date="2012" name="Science">
        <title>The Paleozoic origin of enzymatic lignin decomposition reconstructed from 31 fungal genomes.</title>
        <authorList>
            <person name="Floudas D."/>
            <person name="Binder M."/>
            <person name="Riley R."/>
            <person name="Barry K."/>
            <person name="Blanchette R.A."/>
            <person name="Henrissat B."/>
            <person name="Martinez A.T."/>
            <person name="Otillar R."/>
            <person name="Spatafora J.W."/>
            <person name="Yadav J.S."/>
            <person name="Aerts A."/>
            <person name="Benoit I."/>
            <person name="Boyd A."/>
            <person name="Carlson A."/>
            <person name="Copeland A."/>
            <person name="Coutinho P.M."/>
            <person name="de Vries R.P."/>
            <person name="Ferreira P."/>
            <person name="Findley K."/>
            <person name="Foster B."/>
            <person name="Gaskell J."/>
            <person name="Glotzer D."/>
            <person name="Gorecki P."/>
            <person name="Heitman J."/>
            <person name="Hesse C."/>
            <person name="Hori C."/>
            <person name="Igarashi K."/>
            <person name="Jurgens J.A."/>
            <person name="Kallen N."/>
            <person name="Kersten P."/>
            <person name="Kohler A."/>
            <person name="Kuees U."/>
            <person name="Kumar T.K.A."/>
            <person name="Kuo A."/>
            <person name="LaButti K."/>
            <person name="Larrondo L.F."/>
            <person name="Lindquist E."/>
            <person name="Ling A."/>
            <person name="Lombard V."/>
            <person name="Lucas S."/>
            <person name="Lundell T."/>
            <person name="Martin R."/>
            <person name="McLaughlin D.J."/>
            <person name="Morgenstern I."/>
            <person name="Morin E."/>
            <person name="Murat C."/>
            <person name="Nagy L.G."/>
            <person name="Nolan M."/>
            <person name="Ohm R.A."/>
            <person name="Patyshakuliyeva A."/>
            <person name="Rokas A."/>
            <person name="Ruiz-Duenas F.J."/>
            <person name="Sabat G."/>
            <person name="Salamov A."/>
            <person name="Samejima M."/>
            <person name="Schmutz J."/>
            <person name="Slot J.C."/>
            <person name="St John F."/>
            <person name="Stenlid J."/>
            <person name="Sun H."/>
            <person name="Sun S."/>
            <person name="Syed K."/>
            <person name="Tsang A."/>
            <person name="Wiebenga A."/>
            <person name="Young D."/>
            <person name="Pisabarro A."/>
            <person name="Eastwood D.C."/>
            <person name="Martin F."/>
            <person name="Cullen D."/>
            <person name="Grigoriev I.V."/>
            <person name="Hibbett D.S."/>
        </authorList>
    </citation>
    <scope>NUCLEOTIDE SEQUENCE [LARGE SCALE GENOMIC DNA]</scope>
    <source>
        <strain evidence="27">HHB-11173 SS5</strain>
    </source>
</reference>
<dbReference type="InterPro" id="IPR004358">
    <property type="entry name" value="Sig_transdc_His_kin-like_C"/>
</dbReference>
<evidence type="ECO:0000256" key="20">
    <source>
        <dbReference type="SAM" id="Coils"/>
    </source>
</evidence>
<feature type="chain" id="PRO_5004455481" description="histidine kinase" evidence="21">
    <location>
        <begin position="26"/>
        <end position="2055"/>
    </location>
</feature>
<dbReference type="SMART" id="SM00388">
    <property type="entry name" value="HisKA"/>
    <property type="match status" value="2"/>
</dbReference>
<feature type="domain" description="Response regulatory" evidence="23">
    <location>
        <begin position="1320"/>
        <end position="1437"/>
    </location>
</feature>
<keyword evidence="16" id="KW-0902">Two-component regulatory system</keyword>
<evidence type="ECO:0000256" key="17">
    <source>
        <dbReference type="ARBA" id="ARBA00023049"/>
    </source>
</evidence>
<feature type="coiled-coil region" evidence="20">
    <location>
        <begin position="1546"/>
        <end position="1574"/>
    </location>
</feature>
<dbReference type="InterPro" id="IPR000700">
    <property type="entry name" value="PAS-assoc_C"/>
</dbReference>
<keyword evidence="8" id="KW-0808">Transferase</keyword>
<feature type="domain" description="Histidine kinase" evidence="22">
    <location>
        <begin position="1031"/>
        <end position="1248"/>
    </location>
</feature>
<evidence type="ECO:0000256" key="5">
    <source>
        <dbReference type="ARBA" id="ARBA00022553"/>
    </source>
</evidence>
<organism evidence="26 27">
    <name type="scientific">Punctularia strigosozonata (strain HHB-11173)</name>
    <name type="common">White-rot fungus</name>
    <dbReference type="NCBI Taxonomy" id="741275"/>
    <lineage>
        <taxon>Eukaryota</taxon>
        <taxon>Fungi</taxon>
        <taxon>Dikarya</taxon>
        <taxon>Basidiomycota</taxon>
        <taxon>Agaricomycotina</taxon>
        <taxon>Agaricomycetes</taxon>
        <taxon>Corticiales</taxon>
        <taxon>Punctulariaceae</taxon>
        <taxon>Punctularia</taxon>
    </lineage>
</organism>
<dbReference type="PROSITE" id="PS50110">
    <property type="entry name" value="RESPONSE_REGULATORY"/>
    <property type="match status" value="2"/>
</dbReference>
<keyword evidence="13" id="KW-0378">Hydrolase</keyword>
<dbReference type="EMBL" id="JH687553">
    <property type="protein sequence ID" value="EIN04589.1"/>
    <property type="molecule type" value="Genomic_DNA"/>
</dbReference>
<accession>R7S406</accession>
<comment type="catalytic activity">
    <reaction evidence="1">
        <text>ATP + protein L-histidine = ADP + protein N-phospho-L-histidine.</text>
        <dbReference type="EC" id="2.7.13.3"/>
    </reaction>
</comment>
<dbReference type="SMART" id="SM00631">
    <property type="entry name" value="Zn_pept"/>
    <property type="match status" value="1"/>
</dbReference>
<keyword evidence="9" id="KW-0479">Metal-binding</keyword>
<evidence type="ECO:0000256" key="18">
    <source>
        <dbReference type="PROSITE-ProRule" id="PRU00169"/>
    </source>
</evidence>
<dbReference type="InterPro" id="IPR003661">
    <property type="entry name" value="HisK_dim/P_dom"/>
</dbReference>
<protein>
    <recommendedName>
        <fullName evidence="4">histidine kinase</fullName>
        <ecNumber evidence="4">2.7.13.3</ecNumber>
    </recommendedName>
</protein>
<feature type="modified residue" description="4-aspartylphosphate" evidence="18">
    <location>
        <position position="1982"/>
    </location>
</feature>
<name>R7S406_PUNST</name>
<dbReference type="Proteomes" id="UP000054196">
    <property type="component" value="Unassembled WGS sequence"/>
</dbReference>
<evidence type="ECO:0000313" key="27">
    <source>
        <dbReference type="Proteomes" id="UP000054196"/>
    </source>
</evidence>
<dbReference type="SUPFAM" id="SSF55785">
    <property type="entry name" value="PYP-like sensor domain (PAS domain)"/>
    <property type="match status" value="1"/>
</dbReference>
<comment type="caution">
    <text evidence="19">Lacks conserved residue(s) required for the propagation of feature annotation.</text>
</comment>
<evidence type="ECO:0000259" key="24">
    <source>
        <dbReference type="PROSITE" id="PS50113"/>
    </source>
</evidence>
<dbReference type="GO" id="GO:0006508">
    <property type="term" value="P:proteolysis"/>
    <property type="evidence" value="ECO:0007669"/>
    <property type="project" value="UniProtKB-KW"/>
</dbReference>
<evidence type="ECO:0000256" key="14">
    <source>
        <dbReference type="ARBA" id="ARBA00022833"/>
    </source>
</evidence>
<dbReference type="Pfam" id="PF00512">
    <property type="entry name" value="HisKA"/>
    <property type="match status" value="1"/>
</dbReference>
<evidence type="ECO:0000259" key="25">
    <source>
        <dbReference type="PROSITE" id="PS52035"/>
    </source>
</evidence>
<dbReference type="PROSITE" id="PS50113">
    <property type="entry name" value="PAC"/>
    <property type="match status" value="1"/>
</dbReference>
<evidence type="ECO:0000256" key="16">
    <source>
        <dbReference type="ARBA" id="ARBA00023012"/>
    </source>
</evidence>
<keyword evidence="12" id="KW-0418">Kinase</keyword>
<feature type="domain" description="Peptidase M14" evidence="25">
    <location>
        <begin position="149"/>
        <end position="509"/>
    </location>
</feature>
<proteinExistence type="inferred from homology"/>
<dbReference type="InterPro" id="IPR000014">
    <property type="entry name" value="PAS"/>
</dbReference>
<feature type="domain" description="Histidine kinase" evidence="22">
    <location>
        <begin position="1578"/>
        <end position="1854"/>
    </location>
</feature>
<keyword evidence="27" id="KW-1185">Reference proteome</keyword>
<dbReference type="Gene3D" id="1.10.287.130">
    <property type="match status" value="2"/>
</dbReference>
<evidence type="ECO:0000256" key="21">
    <source>
        <dbReference type="SAM" id="SignalP"/>
    </source>
</evidence>
<dbReference type="Gene3D" id="3.40.630.10">
    <property type="entry name" value="Zn peptidases"/>
    <property type="match status" value="1"/>
</dbReference>
<keyword evidence="6" id="KW-0121">Carboxypeptidase</keyword>
<dbReference type="CDD" id="cd17546">
    <property type="entry name" value="REC_hyHK_CKI1_RcsC-like"/>
    <property type="match status" value="1"/>
</dbReference>
<evidence type="ECO:0000256" key="19">
    <source>
        <dbReference type="PROSITE-ProRule" id="PRU01379"/>
    </source>
</evidence>
<dbReference type="InterPro" id="IPR005467">
    <property type="entry name" value="His_kinase_dom"/>
</dbReference>
<dbReference type="GeneID" id="18881605"/>
<dbReference type="InterPro" id="IPR011006">
    <property type="entry name" value="CheY-like_superfamily"/>
</dbReference>
<keyword evidence="14" id="KW-0862">Zinc</keyword>
<comment type="cofactor">
    <cofactor evidence="2">
        <name>Zn(2+)</name>
        <dbReference type="ChEBI" id="CHEBI:29105"/>
    </cofactor>
</comment>
<dbReference type="InterPro" id="IPR036097">
    <property type="entry name" value="HisK_dim/P_sf"/>
</dbReference>
<dbReference type="KEGG" id="psq:PUNSTDRAFT_146276"/>
<dbReference type="Gene3D" id="3.30.565.10">
    <property type="entry name" value="Histidine kinase-like ATPase, C-terminal domain"/>
    <property type="match status" value="2"/>
</dbReference>
<dbReference type="InterPro" id="IPR035965">
    <property type="entry name" value="PAS-like_dom_sf"/>
</dbReference>
<dbReference type="CDD" id="cd00156">
    <property type="entry name" value="REC"/>
    <property type="match status" value="1"/>
</dbReference>
<dbReference type="SMART" id="SM00448">
    <property type="entry name" value="REC"/>
    <property type="match status" value="2"/>
</dbReference>
<evidence type="ECO:0000256" key="12">
    <source>
        <dbReference type="ARBA" id="ARBA00022777"/>
    </source>
</evidence>
<dbReference type="Gene3D" id="3.30.450.20">
    <property type="entry name" value="PAS domain"/>
    <property type="match status" value="2"/>
</dbReference>
<gene>
    <name evidence="26" type="ORF">PUNSTDRAFT_146276</name>
</gene>
<dbReference type="FunFam" id="3.40.630.10:FF:000084">
    <property type="entry name" value="Carboxypeptidase B2"/>
    <property type="match status" value="1"/>
</dbReference>
<keyword evidence="5 18" id="KW-0597">Phosphoprotein</keyword>
<dbReference type="CDD" id="cd00130">
    <property type="entry name" value="PAS"/>
    <property type="match status" value="1"/>
</dbReference>
<dbReference type="PANTHER" id="PTHR43047:SF72">
    <property type="entry name" value="OSMOSENSING HISTIDINE PROTEIN KINASE SLN1"/>
    <property type="match status" value="1"/>
</dbReference>
<dbReference type="CDD" id="cd00082">
    <property type="entry name" value="HisKA"/>
    <property type="match status" value="2"/>
</dbReference>
<evidence type="ECO:0000256" key="13">
    <source>
        <dbReference type="ARBA" id="ARBA00022801"/>
    </source>
</evidence>
<dbReference type="SUPFAM" id="SSF55874">
    <property type="entry name" value="ATPase domain of HSP90 chaperone/DNA topoisomerase II/histidine kinase"/>
    <property type="match status" value="2"/>
</dbReference>
<dbReference type="PROSITE" id="PS52035">
    <property type="entry name" value="PEPTIDASE_M14"/>
    <property type="match status" value="1"/>
</dbReference>
<sequence length="2055" mass="229739">MNLLDHPILALWAAVLVVVARPSAADQHQTPLRPDRAAFNGEYGIGTIDPGTFQRVAVRTEESIERLAWLAEASICAYHLDVWHLSSEQGYADVFFPPAATATLNHTYFLSDPGLLLLHSVPIADPLPNPRRRDDNVKTMKKLNAFHRKYHSLEEVDDFLDRLVDEHPNVTQVTTLGLSAEGREMRALTIGRAVEETPAFIRDDPVHRRRDNAKKKRGRKLGFVIMGPQHAREWIGTASALYFAHALASNNSDMGLMGDLLDLFTFYIIPVPNPDGYAYTWDPQGDRFWYKNRQMTEPDQDAQCLGIDMNRNWGYKWKKTAPHMPTGPTILGDVRSSGEATNDEAMWDDLKKKKKAKKPPASPCSQWYPGHRPFESPEVNNIANFIATLPDLEAFAELRSYGQMLSTPYSFSCKKQPAHSEDQLEAAVGAVSAMKKSYGTVYTAGRLCETLYPARGNVLDWVHAKAGVKYAFAAHLRDTGTYGFALPEEWIRPVGEETADMIRYIAEFIDGIHKSVDPYCCTLYPATIAVWGALLFDSIGQLLYSNPSLEAWAATHAISGGDLISQVTTRLHDFADVPSRLVTKFPQAGPGSALLWTVTGDGERVLVVGQDHQSQNVLSVPEPTARPMIRLPWYEQKRFICMQTGGGEMGDLVRGFDWASTSLGALETWSQSLVSFVGCMLRNPTPMSLYVGEEHLVMYNDAFKPVLGPGKHPRSLGRPAEEVWAEIWDSIEVPLRQALQGRSYYRENDLLFFDRLSDGPNSLEEVYASWSYTPIYDDYEVIAIQLILYEQSQKQDPIGMRRISTLSDLGSRLLSARRISDLCRMSCDVLRQLDHDLPYCLAYTRTILPTDDDAFNTSNSSSVGSASMTSNSQASLESTRFNFSLEETVGCSAGCALAPMRIDIDIEDEASPTVHDILWDDAIRKMCRTGTWVEAQVLDRFLADVPHRGVARARPSRAICIPLKHGCEVLGCTIFLLNPAAPWGPQFKAFMSVLERQLSLSATMVKSYEDEVRRSEELAALDRAKTAFFTGVSHELRTPLTLILGPAQVLGSDTRLTPSQQAQISLITGNAKRLLRLVNSILEFSRAEAGKLSARFTPVSLGKVTAELVCCFRSAIENAGMELKVDNRASDDCLVWVDTEKWEQIVFNIMSNAFKFTFEGGIHAHIYAHEDEFFFEISDTGIGIQKEHLGTIFDRFTRIENLRARSVEGSGIGLSLTAELVKAHGGKITVKSVPDKGSTFQIRLPLGYSHLPSHSLLPPSEEKGSSRNDSKVDVIPDSMLIPVVIPSTEVDPDQRWSDEDSGETTPMFPPIVFGNRARARILLADDNADMRTFIRSILSRYWDVCEVGDGQAAWEMLQADPNSYDLLISDVIMPRMDGQELVKAIRSDERFIGMRIILLSAYAGEKTGIESLIAGADDHLTKPFSTRELLLRSHAHLQWAAIQSELRARVEERTQALEESRETFRRLSDLLQEWPNVLHPDDREHAVQLYLKAIAEGVGFSVPLETRIRDRLTGLIVDIAYDLQPELDGDGECTGFVGVFTDITMLRELQRESMASEQAENREEAEQNRQLQEQFIDITCHELRNPLNAISNCAELLGESLRRIKSIQEHLRQDPRWSEFAEFCQPLQADLDEDLEAVETIILCSRHQKRIAEDDVLHISKLSGHLITLVDTEFDAEETIQCTIKQFALEVRAKHIDLIYERDSSLDHIGAVVGDEGRFNQMSVHDCLVIAMLTAFASCVNLLSNAIKFTENMPTRRIRVRLGATRVIDDPDGEQDDGAPGDELLPLCKVSNYCTNDSEEGAPVLLHVAVSDTGHGMTAEEQSRIFRRFAQASPKTYREFGGIGLGLWISRSFAVNSEHSEVVTVETVFRFHIKVKRGQLDRIHESSDNEASGFSILTDGFTQNILPNSHGNVFVHEHQQHSSRPRVLVVEDNKINQKLLSRILRGLDCDVITANDGADCIAKIDALICEPDTPAFDLILMDLEMPVIDGLQATQKIRAAEADGRYPLRHRIVAVTANARQQYADMSSAMGMDGFLRKPYSKAEVAEIVRTFTSR</sequence>
<evidence type="ECO:0000259" key="22">
    <source>
        <dbReference type="PROSITE" id="PS50109"/>
    </source>
</evidence>
<evidence type="ECO:0000256" key="4">
    <source>
        <dbReference type="ARBA" id="ARBA00012438"/>
    </source>
</evidence>
<dbReference type="PANTHER" id="PTHR43047">
    <property type="entry name" value="TWO-COMPONENT HISTIDINE PROTEIN KINASE"/>
    <property type="match status" value="1"/>
</dbReference>
<dbReference type="EC" id="2.7.13.3" evidence="4"/>
<evidence type="ECO:0000256" key="11">
    <source>
        <dbReference type="ARBA" id="ARBA00022741"/>
    </source>
</evidence>
<keyword evidence="7" id="KW-0645">Protease</keyword>
<feature type="modified residue" description="4-aspartylphosphate" evidence="18">
    <location>
        <position position="1370"/>
    </location>
</feature>
<evidence type="ECO:0000256" key="1">
    <source>
        <dbReference type="ARBA" id="ARBA00000085"/>
    </source>
</evidence>
<dbReference type="eggNOG" id="KOG1601">
    <property type="taxonomic scope" value="Eukaryota"/>
</dbReference>
<dbReference type="Pfam" id="PF00072">
    <property type="entry name" value="Response_reg"/>
    <property type="match status" value="2"/>
</dbReference>
<dbReference type="eggNOG" id="KOG0519">
    <property type="taxonomic scope" value="Eukaryota"/>
</dbReference>
<dbReference type="Pfam" id="PF02518">
    <property type="entry name" value="HATPase_c"/>
    <property type="match status" value="2"/>
</dbReference>
<evidence type="ECO:0000256" key="2">
    <source>
        <dbReference type="ARBA" id="ARBA00001947"/>
    </source>
</evidence>
<evidence type="ECO:0000256" key="8">
    <source>
        <dbReference type="ARBA" id="ARBA00022679"/>
    </source>
</evidence>
<dbReference type="InterPro" id="IPR036890">
    <property type="entry name" value="HATPase_C_sf"/>
</dbReference>
<feature type="signal peptide" evidence="21">
    <location>
        <begin position="1"/>
        <end position="25"/>
    </location>
</feature>
<evidence type="ECO:0000256" key="10">
    <source>
        <dbReference type="ARBA" id="ARBA00022729"/>
    </source>
</evidence>
<dbReference type="SUPFAM" id="SSF53187">
    <property type="entry name" value="Zn-dependent exopeptidases"/>
    <property type="match status" value="1"/>
</dbReference>
<dbReference type="OMA" id="PATIAVW"/>
<dbReference type="SUPFAM" id="SSF47384">
    <property type="entry name" value="Homodimeric domain of signal transducing histidine kinase"/>
    <property type="match status" value="2"/>
</dbReference>
<keyword evidence="15" id="KW-0067">ATP-binding</keyword>
<dbReference type="InterPro" id="IPR001789">
    <property type="entry name" value="Sig_transdc_resp-reg_receiver"/>
</dbReference>
<dbReference type="PRINTS" id="PR00344">
    <property type="entry name" value="BCTRLSENSOR"/>
</dbReference>
<evidence type="ECO:0000256" key="9">
    <source>
        <dbReference type="ARBA" id="ARBA00022723"/>
    </source>
</evidence>
<evidence type="ECO:0000259" key="23">
    <source>
        <dbReference type="PROSITE" id="PS50110"/>
    </source>
</evidence>
<keyword evidence="17" id="KW-0482">Metalloprotease</keyword>
<dbReference type="HOGENOM" id="CLU_000445_82_0_1"/>
<evidence type="ECO:0000313" key="26">
    <source>
        <dbReference type="EMBL" id="EIN04589.1"/>
    </source>
</evidence>
<dbReference type="GO" id="GO:0008270">
    <property type="term" value="F:zinc ion binding"/>
    <property type="evidence" value="ECO:0007669"/>
    <property type="project" value="InterPro"/>
</dbReference>
<dbReference type="Gene3D" id="3.40.50.2300">
    <property type="match status" value="2"/>
</dbReference>